<gene>
    <name evidence="1" type="primary">ORC3</name>
    <name evidence="1" type="ORF">H2198_009769</name>
</gene>
<reference evidence="1" key="1">
    <citation type="submission" date="2022-10" db="EMBL/GenBank/DDBJ databases">
        <title>Culturing micro-colonial fungi from biological soil crusts in the Mojave desert and describing Neophaeococcomyces mojavensis, and introducing the new genera and species Taxawa tesnikishii.</title>
        <authorList>
            <person name="Kurbessoian T."/>
            <person name="Stajich J.E."/>
        </authorList>
    </citation>
    <scope>NUCLEOTIDE SEQUENCE</scope>
    <source>
        <strain evidence="1">JES_112</strain>
    </source>
</reference>
<proteinExistence type="predicted"/>
<evidence type="ECO:0000313" key="2">
    <source>
        <dbReference type="Proteomes" id="UP001172386"/>
    </source>
</evidence>
<accession>A0ACC2ZTG0</accession>
<comment type="caution">
    <text evidence="1">The sequence shown here is derived from an EMBL/GenBank/DDBJ whole genome shotgun (WGS) entry which is preliminary data.</text>
</comment>
<dbReference type="Proteomes" id="UP001172386">
    <property type="component" value="Unassembled WGS sequence"/>
</dbReference>
<protein>
    <submittedName>
        <fullName evidence="1">Origin recognition complex subunit 3</fullName>
    </submittedName>
</protein>
<organism evidence="1 2">
    <name type="scientific">Neophaeococcomyces mojaviensis</name>
    <dbReference type="NCBI Taxonomy" id="3383035"/>
    <lineage>
        <taxon>Eukaryota</taxon>
        <taxon>Fungi</taxon>
        <taxon>Dikarya</taxon>
        <taxon>Ascomycota</taxon>
        <taxon>Pezizomycotina</taxon>
        <taxon>Eurotiomycetes</taxon>
        <taxon>Chaetothyriomycetidae</taxon>
        <taxon>Chaetothyriales</taxon>
        <taxon>Chaetothyriales incertae sedis</taxon>
        <taxon>Neophaeococcomyces</taxon>
    </lineage>
</organism>
<dbReference type="EMBL" id="JAPDRQ010000296">
    <property type="protein sequence ID" value="KAJ9650933.1"/>
    <property type="molecule type" value="Genomic_DNA"/>
</dbReference>
<name>A0ACC2ZTG0_9EURO</name>
<sequence>MEEIDGDEQYINESLKDTTHRACYIFRSSHREVKERPRKKRKLNGDGDHCSSFLQLSSDADLKGFIGQRQTQFHEFWQRKQSQFNEVTNDLNGDTLNQLTSFINTRRSLKADNRLKAALLMSDVEGTNHDTVIQHLKQEVRHPSVVITLQSRQCPNLQSSLKTIIKAAVIEHSGLNAYDEHLLKHKRLLPLNFDLELLERFTREKSLEHVIVCLSEIETFDGSTLNDLIALLRTWQDRIPFVLLLGITSTAKLFEYRLSKSCLKLLDAQAFDFLPSGDLLSSLLACAQSTGDDGPQVFLGPSVVNHLHDISQGQGKTIQALRSALGYLYMSHFFANPLSVLVDRQANLNNRSLARGIRSTDSFRAYCEELLEEQNQSSTEKVRRLLDDDNALFDEVHEGIVEGREAYVQVIRVIEAWSDLYHCLSRIDPKLQRTKFEVAVELYQSMADLAASASFYVVEACIRNLSTPQLLAACKALQPTTCDVLALSNLIREVATHDHNKTNGAAEQVNENSKVSSPSATSKKRVRTSKSNPTPRLTNESSNTSFVETLQQKLQASSLDSSSLFIHEAYIMSSPAIRFKQSFESNPRAAIERALLRPGDYLGCECCTEGRDTNSEGVGGQGEYAQQGSQPPASVLFTLLQEAPTVINVRDLSDAFQSRLNSSGCMLAGNGVEDDADSEARTKSVITQFYQALAELRMIGLVKSSTGTHIKKRAVGGKNARPTQDIDFIAKTNWAGL</sequence>
<keyword evidence="2" id="KW-1185">Reference proteome</keyword>
<evidence type="ECO:0000313" key="1">
    <source>
        <dbReference type="EMBL" id="KAJ9650933.1"/>
    </source>
</evidence>